<evidence type="ECO:0000256" key="9">
    <source>
        <dbReference type="ARBA" id="ARBA00022786"/>
    </source>
</evidence>
<keyword evidence="4" id="KW-0808">Transferase</keyword>
<dbReference type="GO" id="GO:0030247">
    <property type="term" value="F:polysaccharide binding"/>
    <property type="evidence" value="ECO:0007669"/>
    <property type="project" value="InterPro"/>
</dbReference>
<dbReference type="PANTHER" id="PTHR46279:SF10">
    <property type="entry name" value="RING-TYPE E3 UBIQUITIN TRANSFERASE"/>
    <property type="match status" value="1"/>
</dbReference>
<gene>
    <name evidence="20" type="ORF">Lalb_Chr11g0066771</name>
</gene>
<evidence type="ECO:0000256" key="6">
    <source>
        <dbReference type="ARBA" id="ARBA00022723"/>
    </source>
</evidence>
<dbReference type="CDD" id="cd16461">
    <property type="entry name" value="RING-H2_EL5-like"/>
    <property type="match status" value="1"/>
</dbReference>
<dbReference type="EMBL" id="WOCE01000011">
    <property type="protein sequence ID" value="KAE9604005.1"/>
    <property type="molecule type" value="Genomic_DNA"/>
</dbReference>
<evidence type="ECO:0000256" key="15">
    <source>
        <dbReference type="ARBA" id="ARBA00047899"/>
    </source>
</evidence>
<keyword evidence="7" id="KW-0732">Signal</keyword>
<keyword evidence="10" id="KW-0862">Zinc</keyword>
<comment type="pathway">
    <text evidence="3">Protein modification; protein ubiquitination.</text>
</comment>
<evidence type="ECO:0000256" key="1">
    <source>
        <dbReference type="ARBA" id="ARBA00000900"/>
    </source>
</evidence>
<dbReference type="SMART" id="SM00184">
    <property type="entry name" value="RING"/>
    <property type="match status" value="1"/>
</dbReference>
<dbReference type="GO" id="GO:0008270">
    <property type="term" value="F:zinc ion binding"/>
    <property type="evidence" value="ECO:0007669"/>
    <property type="project" value="UniProtKB-KW"/>
</dbReference>
<dbReference type="Pfam" id="PF13639">
    <property type="entry name" value="zf-RING_2"/>
    <property type="match status" value="1"/>
</dbReference>
<evidence type="ECO:0000313" key="21">
    <source>
        <dbReference type="Proteomes" id="UP000447434"/>
    </source>
</evidence>
<evidence type="ECO:0000256" key="8">
    <source>
        <dbReference type="ARBA" id="ARBA00022771"/>
    </source>
</evidence>
<evidence type="ECO:0000256" key="11">
    <source>
        <dbReference type="ARBA" id="ARBA00022989"/>
    </source>
</evidence>
<sequence>MATPTLLNSKVKHCFGFTNMNNIPKLNISLIFLCLFNTIPTSLLVLANIETCLDSVCHMKEPTIRFPFQIKEKQPKTCGYPGFRVSCSEKGQILLKLPNSGEFSIKAINYITQQVWLNDPNNCLPKRILSLNLSGSPFDAVYYQQFTFFNCSFNLEYLSYRYNHISCLSDSNKYHVIATSSSNVVKYLSSVCELVGTVKVPVQSPIYDHVLSSELTDDLRLSWESPPCGRCESQGGRCGFNFSTTNSSTLEIGCSNFPSKGISERASYIIAICIWVPALLCLVAILNWICNKFKLVAQGWAWRSERVADFEPLISPQQATTILGLDRPTIESYPKIVLDENQLLLKPSDEACPICLSEYRPKETLKHIPECRHCFHAQCIDEWLPLNASCPICRTFPQMLPQPIDP</sequence>
<dbReference type="InterPro" id="IPR025287">
    <property type="entry name" value="WAK_GUB"/>
</dbReference>
<keyword evidence="12 18" id="KW-0472">Membrane</keyword>
<accession>A0A6A4PQQ7</accession>
<evidence type="ECO:0000313" key="20">
    <source>
        <dbReference type="EMBL" id="KAE9604005.1"/>
    </source>
</evidence>
<dbReference type="InterPro" id="IPR032872">
    <property type="entry name" value="WAK_assoc_C"/>
</dbReference>
<keyword evidence="5 18" id="KW-0812">Transmembrane</keyword>
<dbReference type="AlphaFoldDB" id="A0A6A4PQQ7"/>
<evidence type="ECO:0000259" key="19">
    <source>
        <dbReference type="PROSITE" id="PS50089"/>
    </source>
</evidence>
<dbReference type="PROSITE" id="PS50089">
    <property type="entry name" value="ZF_RING_2"/>
    <property type="match status" value="1"/>
</dbReference>
<evidence type="ECO:0000256" key="3">
    <source>
        <dbReference type="ARBA" id="ARBA00004906"/>
    </source>
</evidence>
<dbReference type="GO" id="GO:0061630">
    <property type="term" value="F:ubiquitin protein ligase activity"/>
    <property type="evidence" value="ECO:0007669"/>
    <property type="project" value="UniProtKB-EC"/>
</dbReference>
<feature type="transmembrane region" description="Helical" evidence="18">
    <location>
        <begin position="268"/>
        <end position="289"/>
    </location>
</feature>
<feature type="domain" description="RING-type" evidence="19">
    <location>
        <begin position="352"/>
        <end position="394"/>
    </location>
</feature>
<comment type="catalytic activity">
    <reaction evidence="15">
        <text>L-threonyl-[protein] + ATP = O-phospho-L-threonyl-[protein] + ADP + H(+)</text>
        <dbReference type="Rhea" id="RHEA:46608"/>
        <dbReference type="Rhea" id="RHEA-COMP:11060"/>
        <dbReference type="Rhea" id="RHEA-COMP:11605"/>
        <dbReference type="ChEBI" id="CHEBI:15378"/>
        <dbReference type="ChEBI" id="CHEBI:30013"/>
        <dbReference type="ChEBI" id="CHEBI:30616"/>
        <dbReference type="ChEBI" id="CHEBI:61977"/>
        <dbReference type="ChEBI" id="CHEBI:456216"/>
        <dbReference type="EC" id="2.7.11.1"/>
    </reaction>
</comment>
<protein>
    <submittedName>
        <fullName evidence="20">Putative transcription factor C2H2 family</fullName>
    </submittedName>
</protein>
<evidence type="ECO:0000256" key="17">
    <source>
        <dbReference type="PROSITE-ProRule" id="PRU00175"/>
    </source>
</evidence>
<evidence type="ECO:0000256" key="10">
    <source>
        <dbReference type="ARBA" id="ARBA00022833"/>
    </source>
</evidence>
<evidence type="ECO:0000256" key="7">
    <source>
        <dbReference type="ARBA" id="ARBA00022729"/>
    </source>
</evidence>
<evidence type="ECO:0000256" key="14">
    <source>
        <dbReference type="ARBA" id="ARBA00024209"/>
    </source>
</evidence>
<evidence type="ECO:0000256" key="12">
    <source>
        <dbReference type="ARBA" id="ARBA00023136"/>
    </source>
</evidence>
<keyword evidence="21" id="KW-1185">Reference proteome</keyword>
<evidence type="ECO:0000256" key="13">
    <source>
        <dbReference type="ARBA" id="ARBA00023180"/>
    </source>
</evidence>
<comment type="subcellular location">
    <subcellularLocation>
        <location evidence="2">Membrane</location>
        <topology evidence="2">Single-pass membrane protein</topology>
    </subcellularLocation>
</comment>
<evidence type="ECO:0000256" key="2">
    <source>
        <dbReference type="ARBA" id="ARBA00004167"/>
    </source>
</evidence>
<dbReference type="InterPro" id="IPR046948">
    <property type="entry name" value="ATL20-22-like"/>
</dbReference>
<dbReference type="Pfam" id="PF13947">
    <property type="entry name" value="GUB_WAK_bind"/>
    <property type="match status" value="1"/>
</dbReference>
<keyword evidence="9" id="KW-0833">Ubl conjugation pathway</keyword>
<dbReference type="OrthoDB" id="8062037at2759"/>
<keyword evidence="6" id="KW-0479">Metal-binding</keyword>
<comment type="similarity">
    <text evidence="14">Belongs to the RING-type zinc finger family. ATL subfamily.</text>
</comment>
<keyword evidence="13" id="KW-0325">Glycoprotein</keyword>
<dbReference type="Pfam" id="PF14380">
    <property type="entry name" value="WAK_assoc"/>
    <property type="match status" value="1"/>
</dbReference>
<evidence type="ECO:0000256" key="4">
    <source>
        <dbReference type="ARBA" id="ARBA00022679"/>
    </source>
</evidence>
<dbReference type="Proteomes" id="UP000447434">
    <property type="component" value="Chromosome 11"/>
</dbReference>
<evidence type="ECO:0000256" key="18">
    <source>
        <dbReference type="SAM" id="Phobius"/>
    </source>
</evidence>
<keyword evidence="11 18" id="KW-1133">Transmembrane helix</keyword>
<dbReference type="Gene3D" id="3.30.40.10">
    <property type="entry name" value="Zinc/RING finger domain, C3HC4 (zinc finger)"/>
    <property type="match status" value="1"/>
</dbReference>
<keyword evidence="8 17" id="KW-0863">Zinc-finger</keyword>
<dbReference type="PANTHER" id="PTHR46279">
    <property type="entry name" value="RING/U-BOX SUPERFAMILY PROTEIN"/>
    <property type="match status" value="1"/>
</dbReference>
<comment type="catalytic activity">
    <reaction evidence="1">
        <text>S-ubiquitinyl-[E2 ubiquitin-conjugating enzyme]-L-cysteine + [acceptor protein]-L-lysine = [E2 ubiquitin-conjugating enzyme]-L-cysteine + N(6)-ubiquitinyl-[acceptor protein]-L-lysine.</text>
        <dbReference type="EC" id="2.3.2.27"/>
    </reaction>
</comment>
<dbReference type="GO" id="GO:0016020">
    <property type="term" value="C:membrane"/>
    <property type="evidence" value="ECO:0007669"/>
    <property type="project" value="UniProtKB-SubCell"/>
</dbReference>
<proteinExistence type="inferred from homology"/>
<evidence type="ECO:0000256" key="16">
    <source>
        <dbReference type="ARBA" id="ARBA00048679"/>
    </source>
</evidence>
<evidence type="ECO:0000256" key="5">
    <source>
        <dbReference type="ARBA" id="ARBA00022692"/>
    </source>
</evidence>
<reference evidence="21" key="1">
    <citation type="journal article" date="2020" name="Nat. Commun.">
        <title>Genome sequence of the cluster root forming white lupin.</title>
        <authorList>
            <person name="Hufnagel B."/>
            <person name="Marques A."/>
            <person name="Soriano A."/>
            <person name="Marques L."/>
            <person name="Divol F."/>
            <person name="Doumas P."/>
            <person name="Sallet E."/>
            <person name="Mancinotti D."/>
            <person name="Carrere S."/>
            <person name="Marande W."/>
            <person name="Arribat S."/>
            <person name="Keller J."/>
            <person name="Huneau C."/>
            <person name="Blein T."/>
            <person name="Aime D."/>
            <person name="Laguerre M."/>
            <person name="Taylor J."/>
            <person name="Schubert V."/>
            <person name="Nelson M."/>
            <person name="Geu-Flores F."/>
            <person name="Crespi M."/>
            <person name="Gallardo-Guerrero K."/>
            <person name="Delaux P.-M."/>
            <person name="Salse J."/>
            <person name="Berges H."/>
            <person name="Guyot R."/>
            <person name="Gouzy J."/>
            <person name="Peret B."/>
        </authorList>
    </citation>
    <scope>NUCLEOTIDE SEQUENCE [LARGE SCALE GENOMIC DNA]</scope>
    <source>
        <strain evidence="21">cv. Amiga</strain>
    </source>
</reference>
<dbReference type="GO" id="GO:0004674">
    <property type="term" value="F:protein serine/threonine kinase activity"/>
    <property type="evidence" value="ECO:0007669"/>
    <property type="project" value="UniProtKB-EC"/>
</dbReference>
<dbReference type="SUPFAM" id="SSF57850">
    <property type="entry name" value="RING/U-box"/>
    <property type="match status" value="1"/>
</dbReference>
<comment type="catalytic activity">
    <reaction evidence="16">
        <text>L-seryl-[protein] + ATP = O-phospho-L-seryl-[protein] + ADP + H(+)</text>
        <dbReference type="Rhea" id="RHEA:17989"/>
        <dbReference type="Rhea" id="RHEA-COMP:9863"/>
        <dbReference type="Rhea" id="RHEA-COMP:11604"/>
        <dbReference type="ChEBI" id="CHEBI:15378"/>
        <dbReference type="ChEBI" id="CHEBI:29999"/>
        <dbReference type="ChEBI" id="CHEBI:30616"/>
        <dbReference type="ChEBI" id="CHEBI:83421"/>
        <dbReference type="ChEBI" id="CHEBI:456216"/>
        <dbReference type="EC" id="2.7.11.1"/>
    </reaction>
</comment>
<dbReference type="InterPro" id="IPR013083">
    <property type="entry name" value="Znf_RING/FYVE/PHD"/>
</dbReference>
<organism evidence="20 21">
    <name type="scientific">Lupinus albus</name>
    <name type="common">White lupine</name>
    <name type="synonym">Lupinus termis</name>
    <dbReference type="NCBI Taxonomy" id="3870"/>
    <lineage>
        <taxon>Eukaryota</taxon>
        <taxon>Viridiplantae</taxon>
        <taxon>Streptophyta</taxon>
        <taxon>Embryophyta</taxon>
        <taxon>Tracheophyta</taxon>
        <taxon>Spermatophyta</taxon>
        <taxon>Magnoliopsida</taxon>
        <taxon>eudicotyledons</taxon>
        <taxon>Gunneridae</taxon>
        <taxon>Pentapetalae</taxon>
        <taxon>rosids</taxon>
        <taxon>fabids</taxon>
        <taxon>Fabales</taxon>
        <taxon>Fabaceae</taxon>
        <taxon>Papilionoideae</taxon>
        <taxon>50 kb inversion clade</taxon>
        <taxon>genistoids sensu lato</taxon>
        <taxon>core genistoids</taxon>
        <taxon>Genisteae</taxon>
        <taxon>Lupinus</taxon>
    </lineage>
</organism>
<dbReference type="InterPro" id="IPR001841">
    <property type="entry name" value="Znf_RING"/>
</dbReference>
<comment type="caution">
    <text evidence="20">The sequence shown here is derived from an EMBL/GenBank/DDBJ whole genome shotgun (WGS) entry which is preliminary data.</text>
</comment>
<name>A0A6A4PQQ7_LUPAL</name>